<gene>
    <name evidence="1" type="ORF">OS493_038294</name>
</gene>
<dbReference type="OrthoDB" id="10557561at2759"/>
<proteinExistence type="predicted"/>
<dbReference type="Proteomes" id="UP001163046">
    <property type="component" value="Unassembled WGS sequence"/>
</dbReference>
<evidence type="ECO:0000313" key="2">
    <source>
        <dbReference type="Proteomes" id="UP001163046"/>
    </source>
</evidence>
<accession>A0A9W9ZJ41</accession>
<evidence type="ECO:0008006" key="3">
    <source>
        <dbReference type="Google" id="ProtNLM"/>
    </source>
</evidence>
<keyword evidence="2" id="KW-1185">Reference proteome</keyword>
<name>A0A9W9ZJ41_9CNID</name>
<sequence>MSAEQITKFKSAHVGKDSNLMEEIEKLPENLKHFWQLGNSFDWKVHRLIRECYELCDKLQHRPTELVQSLARSCNKYVLNILCTKKIKLVPYRYIDPYRFITWCLNFSCVPDVLSNAIEKQTLSVEPGHIPDMDTVFSTALEFMDKLYIYPLDPEILKFPELPGVYFIHYVGETDLYEGSQVSPSTDCPVYVGHSQKSIADRLRDHYKTIEAAKNLHLTDFVVRFMIVDLARSASAPVIEKMLIEHFSPVWNIESEVGFSFGNANSETKCNTWNKFHIQEDGPTIVTMLEKLRIG</sequence>
<evidence type="ECO:0000313" key="1">
    <source>
        <dbReference type="EMBL" id="KAJ7381919.1"/>
    </source>
</evidence>
<dbReference type="Pfam" id="PF09517">
    <property type="entry name" value="RE_Eco29kI"/>
    <property type="match status" value="1"/>
</dbReference>
<reference evidence="1" key="1">
    <citation type="submission" date="2023-01" db="EMBL/GenBank/DDBJ databases">
        <title>Genome assembly of the deep-sea coral Lophelia pertusa.</title>
        <authorList>
            <person name="Herrera S."/>
            <person name="Cordes E."/>
        </authorList>
    </citation>
    <scope>NUCLEOTIDE SEQUENCE</scope>
    <source>
        <strain evidence="1">USNM1676648</strain>
        <tissue evidence="1">Polyp</tissue>
    </source>
</reference>
<protein>
    <recommendedName>
        <fullName evidence="3">GIY-YIG domain-containing protein</fullName>
    </recommendedName>
</protein>
<dbReference type="AlphaFoldDB" id="A0A9W9ZJ41"/>
<dbReference type="EMBL" id="MU825964">
    <property type="protein sequence ID" value="KAJ7381919.1"/>
    <property type="molecule type" value="Genomic_DNA"/>
</dbReference>
<dbReference type="InterPro" id="IPR018575">
    <property type="entry name" value="Restrct_endonuc_II_Eco29kI"/>
</dbReference>
<organism evidence="1 2">
    <name type="scientific">Desmophyllum pertusum</name>
    <dbReference type="NCBI Taxonomy" id="174260"/>
    <lineage>
        <taxon>Eukaryota</taxon>
        <taxon>Metazoa</taxon>
        <taxon>Cnidaria</taxon>
        <taxon>Anthozoa</taxon>
        <taxon>Hexacorallia</taxon>
        <taxon>Scleractinia</taxon>
        <taxon>Caryophylliina</taxon>
        <taxon>Caryophylliidae</taxon>
        <taxon>Desmophyllum</taxon>
    </lineage>
</organism>
<dbReference type="InterPro" id="IPR035901">
    <property type="entry name" value="GIY-YIG_endonuc_sf"/>
</dbReference>
<comment type="caution">
    <text evidence="1">The sequence shown here is derived from an EMBL/GenBank/DDBJ whole genome shotgun (WGS) entry which is preliminary data.</text>
</comment>
<dbReference type="Gene3D" id="3.40.1440.10">
    <property type="entry name" value="GIY-YIG endonuclease"/>
    <property type="match status" value="1"/>
</dbReference>